<dbReference type="InterPro" id="IPR043712">
    <property type="entry name" value="DUF5652"/>
</dbReference>
<feature type="transmembrane region" description="Helical" evidence="1">
    <location>
        <begin position="67"/>
        <end position="88"/>
    </location>
</feature>
<accession>A0A0G0ZPA0</accession>
<dbReference type="Proteomes" id="UP000033856">
    <property type="component" value="Unassembled WGS sequence"/>
</dbReference>
<organism evidence="3 4">
    <name type="scientific">Candidatus Jorgensenbacteria bacterium GW2011_GWF2_41_8</name>
    <dbReference type="NCBI Taxonomy" id="1618667"/>
    <lineage>
        <taxon>Bacteria</taxon>
        <taxon>Candidatus Joergenseniibacteriota</taxon>
    </lineage>
</organism>
<dbReference type="Pfam" id="PF18893">
    <property type="entry name" value="DUF5652"/>
    <property type="match status" value="1"/>
</dbReference>
<proteinExistence type="predicted"/>
<dbReference type="EMBL" id="LCCD01000038">
    <property type="protein sequence ID" value="KKS23866.1"/>
    <property type="molecule type" value="Genomic_DNA"/>
</dbReference>
<evidence type="ECO:0000256" key="1">
    <source>
        <dbReference type="SAM" id="Phobius"/>
    </source>
</evidence>
<evidence type="ECO:0000313" key="4">
    <source>
        <dbReference type="Proteomes" id="UP000033856"/>
    </source>
</evidence>
<comment type="caution">
    <text evidence="3">The sequence shown here is derived from an EMBL/GenBank/DDBJ whole genome shotgun (WGS) entry which is preliminary data.</text>
</comment>
<feature type="domain" description="DUF5652" evidence="2">
    <location>
        <begin position="38"/>
        <end position="93"/>
    </location>
</feature>
<gene>
    <name evidence="3" type="ORF">UU83_C0038G0011</name>
</gene>
<dbReference type="AlphaFoldDB" id="A0A0G0ZPA0"/>
<evidence type="ECO:0000259" key="2">
    <source>
        <dbReference type="Pfam" id="PF18893"/>
    </source>
</evidence>
<protein>
    <recommendedName>
        <fullName evidence="2">DUF5652 domain-containing protein</fullName>
    </recommendedName>
</protein>
<keyword evidence="1" id="KW-1133">Transmembrane helix</keyword>
<reference evidence="3 4" key="1">
    <citation type="journal article" date="2015" name="Nature">
        <title>rRNA introns, odd ribosomes, and small enigmatic genomes across a large radiation of phyla.</title>
        <authorList>
            <person name="Brown C.T."/>
            <person name="Hug L.A."/>
            <person name="Thomas B.C."/>
            <person name="Sharon I."/>
            <person name="Castelle C.J."/>
            <person name="Singh A."/>
            <person name="Wilkins M.J."/>
            <person name="Williams K.H."/>
            <person name="Banfield J.F."/>
        </authorList>
    </citation>
    <scope>NUCLEOTIDE SEQUENCE [LARGE SCALE GENOMIC DNA]</scope>
</reference>
<evidence type="ECO:0000313" key="3">
    <source>
        <dbReference type="EMBL" id="KKS23866.1"/>
    </source>
</evidence>
<feature type="transmembrane region" description="Helical" evidence="1">
    <location>
        <begin position="27"/>
        <end position="47"/>
    </location>
</feature>
<keyword evidence="1" id="KW-0812">Transmembrane</keyword>
<name>A0A0G0ZPA0_9BACT</name>
<keyword evidence="1" id="KW-0472">Membrane</keyword>
<sequence>MMNSMRSFWGNQSGWQMPWGDGFIQSSFWGTGVGFLGLSMMLGLIVWSLAWKGLALWKAGRAGDKWWFIALLVINTLGILDILYLYVFSGKKKF</sequence>